<evidence type="ECO:0000256" key="5">
    <source>
        <dbReference type="HAMAP-Rule" id="MF_00658"/>
    </source>
</evidence>
<evidence type="ECO:0000256" key="4">
    <source>
        <dbReference type="ARBA" id="ARBA00038303"/>
    </source>
</evidence>
<gene>
    <name evidence="5 6" type="primary">rlmH</name>
    <name evidence="6" type="ORF">IMCC3135_30390</name>
</gene>
<sequence length="153" mass="17376">MQISVYAVGRKMPAWVNQASADYIKRMPRRWQFEVREFAQSQGDSSDVIMAREADMLLAAIPDKAHVIALDNRGAAWSTEQVAGQLERWQELGKSLVVLIGGADGLHPRCRERADQMWSLSPLTFPHPLVRVVLAEQLYRAQTLLDNHPYHRA</sequence>
<reference evidence="6 7" key="1">
    <citation type="submission" date="2016-12" db="EMBL/GenBank/DDBJ databases">
        <authorList>
            <person name="Song W.-J."/>
            <person name="Kurnit D.M."/>
        </authorList>
    </citation>
    <scope>NUCLEOTIDE SEQUENCE [LARGE SCALE GENOMIC DNA]</scope>
    <source>
        <strain evidence="6 7">IMCC3135</strain>
    </source>
</reference>
<dbReference type="Proteomes" id="UP000250079">
    <property type="component" value="Chromosome"/>
</dbReference>
<dbReference type="PANTHER" id="PTHR33603:SF1">
    <property type="entry name" value="RIBOSOMAL RNA LARGE SUBUNIT METHYLTRANSFERASE H"/>
    <property type="match status" value="1"/>
</dbReference>
<dbReference type="EMBL" id="CP018632">
    <property type="protein sequence ID" value="ASJ76127.1"/>
    <property type="molecule type" value="Genomic_DNA"/>
</dbReference>
<evidence type="ECO:0000256" key="3">
    <source>
        <dbReference type="ARBA" id="ARBA00022691"/>
    </source>
</evidence>
<organism evidence="6 7">
    <name type="scientific">Granulosicoccus antarcticus IMCC3135</name>
    <dbReference type="NCBI Taxonomy" id="1192854"/>
    <lineage>
        <taxon>Bacteria</taxon>
        <taxon>Pseudomonadati</taxon>
        <taxon>Pseudomonadota</taxon>
        <taxon>Gammaproteobacteria</taxon>
        <taxon>Chromatiales</taxon>
        <taxon>Granulosicoccaceae</taxon>
        <taxon>Granulosicoccus</taxon>
    </lineage>
</organism>
<keyword evidence="5" id="KW-0963">Cytoplasm</keyword>
<dbReference type="InterPro" id="IPR029026">
    <property type="entry name" value="tRNA_m1G_MTases_N"/>
</dbReference>
<comment type="similarity">
    <text evidence="4 5">Belongs to the RNA methyltransferase RlmH family.</text>
</comment>
<dbReference type="OrthoDB" id="9806643at2"/>
<accession>A0A2Z2P5Z5</accession>
<dbReference type="KEGG" id="gai:IMCC3135_30390"/>
<keyword evidence="5" id="KW-0698">rRNA processing</keyword>
<feature type="binding site" evidence="5">
    <location>
        <position position="101"/>
    </location>
    <ligand>
        <name>S-adenosyl-L-methionine</name>
        <dbReference type="ChEBI" id="CHEBI:59789"/>
    </ligand>
</feature>
<dbReference type="RefSeq" id="WP_088920940.1">
    <property type="nucleotide sequence ID" value="NZ_CP018632.1"/>
</dbReference>
<comment type="subcellular location">
    <subcellularLocation>
        <location evidence="5">Cytoplasm</location>
    </subcellularLocation>
</comment>
<dbReference type="PIRSF" id="PIRSF004505">
    <property type="entry name" value="MT_bac"/>
    <property type="match status" value="1"/>
</dbReference>
<dbReference type="Gene3D" id="3.40.1280.10">
    <property type="match status" value="1"/>
</dbReference>
<keyword evidence="3 5" id="KW-0949">S-adenosyl-L-methionine</keyword>
<dbReference type="EC" id="2.1.1.177" evidence="5"/>
<proteinExistence type="inferred from homology"/>
<dbReference type="AlphaFoldDB" id="A0A2Z2P5Z5"/>
<evidence type="ECO:0000313" key="7">
    <source>
        <dbReference type="Proteomes" id="UP000250079"/>
    </source>
</evidence>
<feature type="binding site" evidence="5">
    <location>
        <position position="70"/>
    </location>
    <ligand>
        <name>S-adenosyl-L-methionine</name>
        <dbReference type="ChEBI" id="CHEBI:59789"/>
    </ligand>
</feature>
<dbReference type="InterPro" id="IPR029028">
    <property type="entry name" value="Alpha/beta_knot_MTases"/>
</dbReference>
<keyword evidence="1 5" id="KW-0489">Methyltransferase</keyword>
<evidence type="ECO:0000256" key="1">
    <source>
        <dbReference type="ARBA" id="ARBA00022603"/>
    </source>
</evidence>
<dbReference type="CDD" id="cd18081">
    <property type="entry name" value="RlmH-like"/>
    <property type="match status" value="1"/>
</dbReference>
<dbReference type="InterPro" id="IPR003742">
    <property type="entry name" value="RlmH-like"/>
</dbReference>
<dbReference type="HAMAP" id="MF_00658">
    <property type="entry name" value="23SrRNA_methyltr_H"/>
    <property type="match status" value="1"/>
</dbReference>
<comment type="subunit">
    <text evidence="5">Homodimer.</text>
</comment>
<evidence type="ECO:0000256" key="2">
    <source>
        <dbReference type="ARBA" id="ARBA00022679"/>
    </source>
</evidence>
<protein>
    <recommendedName>
        <fullName evidence="5">Ribosomal RNA large subunit methyltransferase H</fullName>
        <ecNumber evidence="5">2.1.1.177</ecNumber>
    </recommendedName>
    <alternativeName>
        <fullName evidence="5">23S rRNA (pseudouridine1915-N3)-methyltransferase</fullName>
    </alternativeName>
    <alternativeName>
        <fullName evidence="5">23S rRNA m3Psi1915 methyltransferase</fullName>
    </alternativeName>
    <alternativeName>
        <fullName evidence="5">rRNA (pseudouridine-N3-)-methyltransferase RlmH</fullName>
    </alternativeName>
</protein>
<evidence type="ECO:0000313" key="6">
    <source>
        <dbReference type="EMBL" id="ASJ76127.1"/>
    </source>
</evidence>
<dbReference type="NCBIfam" id="TIGR00246">
    <property type="entry name" value="tRNA_RlmH_YbeA"/>
    <property type="match status" value="1"/>
</dbReference>
<name>A0A2Z2P5Z5_9GAMM</name>
<dbReference type="GO" id="GO:0005737">
    <property type="term" value="C:cytoplasm"/>
    <property type="evidence" value="ECO:0007669"/>
    <property type="project" value="UniProtKB-SubCell"/>
</dbReference>
<comment type="function">
    <text evidence="5">Specifically methylates the pseudouridine at position 1915 (m3Psi1915) in 23S rRNA.</text>
</comment>
<comment type="catalytic activity">
    <reaction evidence="5">
        <text>pseudouridine(1915) in 23S rRNA + S-adenosyl-L-methionine = N(3)-methylpseudouridine(1915) in 23S rRNA + S-adenosyl-L-homocysteine + H(+)</text>
        <dbReference type="Rhea" id="RHEA:42752"/>
        <dbReference type="Rhea" id="RHEA-COMP:10221"/>
        <dbReference type="Rhea" id="RHEA-COMP:10222"/>
        <dbReference type="ChEBI" id="CHEBI:15378"/>
        <dbReference type="ChEBI" id="CHEBI:57856"/>
        <dbReference type="ChEBI" id="CHEBI:59789"/>
        <dbReference type="ChEBI" id="CHEBI:65314"/>
        <dbReference type="ChEBI" id="CHEBI:74486"/>
        <dbReference type="EC" id="2.1.1.177"/>
    </reaction>
</comment>
<dbReference type="PANTHER" id="PTHR33603">
    <property type="entry name" value="METHYLTRANSFERASE"/>
    <property type="match status" value="1"/>
</dbReference>
<dbReference type="SUPFAM" id="SSF75217">
    <property type="entry name" value="alpha/beta knot"/>
    <property type="match status" value="1"/>
</dbReference>
<feature type="binding site" evidence="5">
    <location>
        <begin position="120"/>
        <end position="125"/>
    </location>
    <ligand>
        <name>S-adenosyl-L-methionine</name>
        <dbReference type="ChEBI" id="CHEBI:59789"/>
    </ligand>
</feature>
<keyword evidence="7" id="KW-1185">Reference proteome</keyword>
<dbReference type="GO" id="GO:0070038">
    <property type="term" value="F:rRNA (pseudouridine-N3-)-methyltransferase activity"/>
    <property type="evidence" value="ECO:0007669"/>
    <property type="project" value="UniProtKB-UniRule"/>
</dbReference>
<dbReference type="Pfam" id="PF02590">
    <property type="entry name" value="SPOUT_MTase"/>
    <property type="match status" value="1"/>
</dbReference>
<dbReference type="NCBIfam" id="NF000986">
    <property type="entry name" value="PRK00103.1-4"/>
    <property type="match status" value="1"/>
</dbReference>
<keyword evidence="2 5" id="KW-0808">Transferase</keyword>